<evidence type="ECO:0000256" key="8">
    <source>
        <dbReference type="SAM" id="MobiDB-lite"/>
    </source>
</evidence>
<comment type="similarity">
    <text evidence="3">Belongs to the HARBI1 family.</text>
</comment>
<dbReference type="GO" id="GO:0046872">
    <property type="term" value="F:metal ion binding"/>
    <property type="evidence" value="ECO:0007669"/>
    <property type="project" value="UniProtKB-KW"/>
</dbReference>
<dbReference type="Pfam" id="PF13359">
    <property type="entry name" value="DDE_Tnp_4"/>
    <property type="match status" value="1"/>
</dbReference>
<feature type="region of interest" description="Disordered" evidence="8">
    <location>
        <begin position="1"/>
        <end position="34"/>
    </location>
</feature>
<feature type="compositionally biased region" description="Basic residues" evidence="8">
    <location>
        <begin position="7"/>
        <end position="19"/>
    </location>
</feature>
<dbReference type="GO" id="GO:0005634">
    <property type="term" value="C:nucleus"/>
    <property type="evidence" value="ECO:0007669"/>
    <property type="project" value="UniProtKB-SubCell"/>
</dbReference>
<dbReference type="EMBL" id="JBJXBP010000005">
    <property type="protein sequence ID" value="KAL3829136.1"/>
    <property type="molecule type" value="Genomic_DNA"/>
</dbReference>
<sequence>MMGPVKGNKKKRKVEKKKKNSEEKKSIMVSGSSEEGSVQCWDVLSKKIAGNPSSSKGLDNFKLTFQMSRKTFEYICSLVKDYMMAKTHFSFINGKPMSLTDQVALALRRLGSGNSLITIGDSFGTHHSTVSQVTWRFVEAIEEKGLHHLQWPSTEQEMTVIKSKFEKIRGLPNCCGAIDTTHIKMLLTSSNQEADTWIDRKGNHSMILQAIVDPDMRFRDIVTGWPGKMSDSSVLLSSNFFKLCQEREKLNGTKVSISREMELREYIIGDMGFPLLPWLVTPYQGKEISETKVEFNKRLIATHVVAQRALAKLKEDWRMIQGDMWRPDKHRLPRFILVCCILHNIVIDMEDEISNESPSFLHHDPGYKPEVCESVDKEGAILRGRLSKYFSGR</sequence>
<evidence type="ECO:0000256" key="3">
    <source>
        <dbReference type="ARBA" id="ARBA00006958"/>
    </source>
</evidence>
<feature type="domain" description="DDE Tnp4" evidence="9">
    <location>
        <begin position="178"/>
        <end position="344"/>
    </location>
</feature>
<dbReference type="GO" id="GO:0004518">
    <property type="term" value="F:nuclease activity"/>
    <property type="evidence" value="ECO:0007669"/>
    <property type="project" value="UniProtKB-KW"/>
</dbReference>
<name>A0ABD3SXS7_9LAMI</name>
<dbReference type="PANTHER" id="PTHR22930:SF291">
    <property type="entry name" value="EXPRESSED PROTEIN"/>
    <property type="match status" value="1"/>
</dbReference>
<reference evidence="10 11" key="1">
    <citation type="submission" date="2024-12" db="EMBL/GenBank/DDBJ databases">
        <title>The unique morphological basis and parallel evolutionary history of personate flowers in Penstemon.</title>
        <authorList>
            <person name="Depatie T.H."/>
            <person name="Wessinger C.A."/>
        </authorList>
    </citation>
    <scope>NUCLEOTIDE SEQUENCE [LARGE SCALE GENOMIC DNA]</scope>
    <source>
        <strain evidence="10">WTNN_2</strain>
        <tissue evidence="10">Leaf</tissue>
    </source>
</reference>
<proteinExistence type="inferred from homology"/>
<evidence type="ECO:0000256" key="1">
    <source>
        <dbReference type="ARBA" id="ARBA00001968"/>
    </source>
</evidence>
<evidence type="ECO:0000256" key="6">
    <source>
        <dbReference type="ARBA" id="ARBA00022801"/>
    </source>
</evidence>
<comment type="caution">
    <text evidence="10">The sequence shown here is derived from an EMBL/GenBank/DDBJ whole genome shotgun (WGS) entry which is preliminary data.</text>
</comment>
<keyword evidence="7" id="KW-0539">Nucleus</keyword>
<evidence type="ECO:0000313" key="10">
    <source>
        <dbReference type="EMBL" id="KAL3829136.1"/>
    </source>
</evidence>
<dbReference type="PANTHER" id="PTHR22930">
    <property type="match status" value="1"/>
</dbReference>
<comment type="subcellular location">
    <subcellularLocation>
        <location evidence="2">Nucleus</location>
    </subcellularLocation>
</comment>
<evidence type="ECO:0000256" key="5">
    <source>
        <dbReference type="ARBA" id="ARBA00022723"/>
    </source>
</evidence>
<evidence type="ECO:0000256" key="2">
    <source>
        <dbReference type="ARBA" id="ARBA00004123"/>
    </source>
</evidence>
<protein>
    <recommendedName>
        <fullName evidence="9">DDE Tnp4 domain-containing protein</fullName>
    </recommendedName>
</protein>
<accession>A0ABD3SXS7</accession>
<evidence type="ECO:0000313" key="11">
    <source>
        <dbReference type="Proteomes" id="UP001634393"/>
    </source>
</evidence>
<gene>
    <name evidence="10" type="ORF">ACJIZ3_017938</name>
</gene>
<dbReference type="Proteomes" id="UP001634393">
    <property type="component" value="Unassembled WGS sequence"/>
</dbReference>
<evidence type="ECO:0000256" key="7">
    <source>
        <dbReference type="ARBA" id="ARBA00023242"/>
    </source>
</evidence>
<keyword evidence="5" id="KW-0479">Metal-binding</keyword>
<organism evidence="10 11">
    <name type="scientific">Penstemon smallii</name>
    <dbReference type="NCBI Taxonomy" id="265156"/>
    <lineage>
        <taxon>Eukaryota</taxon>
        <taxon>Viridiplantae</taxon>
        <taxon>Streptophyta</taxon>
        <taxon>Embryophyta</taxon>
        <taxon>Tracheophyta</taxon>
        <taxon>Spermatophyta</taxon>
        <taxon>Magnoliopsida</taxon>
        <taxon>eudicotyledons</taxon>
        <taxon>Gunneridae</taxon>
        <taxon>Pentapetalae</taxon>
        <taxon>asterids</taxon>
        <taxon>lamiids</taxon>
        <taxon>Lamiales</taxon>
        <taxon>Plantaginaceae</taxon>
        <taxon>Cheloneae</taxon>
        <taxon>Penstemon</taxon>
    </lineage>
</organism>
<dbReference type="InterPro" id="IPR027806">
    <property type="entry name" value="HARBI1_dom"/>
</dbReference>
<keyword evidence="6" id="KW-0378">Hydrolase</keyword>
<dbReference type="GO" id="GO:0016787">
    <property type="term" value="F:hydrolase activity"/>
    <property type="evidence" value="ECO:0007669"/>
    <property type="project" value="UniProtKB-KW"/>
</dbReference>
<keyword evidence="11" id="KW-1185">Reference proteome</keyword>
<dbReference type="InterPro" id="IPR045249">
    <property type="entry name" value="HARBI1-like"/>
</dbReference>
<dbReference type="AlphaFoldDB" id="A0ABD3SXS7"/>
<keyword evidence="4" id="KW-0540">Nuclease</keyword>
<evidence type="ECO:0000259" key="9">
    <source>
        <dbReference type="Pfam" id="PF13359"/>
    </source>
</evidence>
<comment type="cofactor">
    <cofactor evidence="1">
        <name>a divalent metal cation</name>
        <dbReference type="ChEBI" id="CHEBI:60240"/>
    </cofactor>
</comment>
<evidence type="ECO:0000256" key="4">
    <source>
        <dbReference type="ARBA" id="ARBA00022722"/>
    </source>
</evidence>